<dbReference type="GO" id="GO:0030313">
    <property type="term" value="C:cell envelope"/>
    <property type="evidence" value="ECO:0007669"/>
    <property type="project" value="UniProtKB-SubCell"/>
</dbReference>
<evidence type="ECO:0000256" key="3">
    <source>
        <dbReference type="ARBA" id="ARBA00023157"/>
    </source>
</evidence>
<keyword evidence="8" id="KW-1185">Reference proteome</keyword>
<dbReference type="RefSeq" id="WP_111596204.1">
    <property type="nucleotide sequence ID" value="NZ_QLLL01000001.1"/>
</dbReference>
<dbReference type="PROSITE" id="PS00194">
    <property type="entry name" value="THIOREDOXIN_1"/>
    <property type="match status" value="1"/>
</dbReference>
<evidence type="ECO:0000256" key="4">
    <source>
        <dbReference type="ARBA" id="ARBA00023284"/>
    </source>
</evidence>
<organism evidence="7 8">
    <name type="scientific">Chitinophaga skermanii</name>
    <dbReference type="NCBI Taxonomy" id="331697"/>
    <lineage>
        <taxon>Bacteria</taxon>
        <taxon>Pseudomonadati</taxon>
        <taxon>Bacteroidota</taxon>
        <taxon>Chitinophagia</taxon>
        <taxon>Chitinophagales</taxon>
        <taxon>Chitinophagaceae</taxon>
        <taxon>Chitinophaga</taxon>
    </lineage>
</organism>
<accession>A0A327R4V3</accession>
<protein>
    <submittedName>
        <fullName evidence="7">Peroxiredoxin</fullName>
    </submittedName>
</protein>
<dbReference type="PROSITE" id="PS51352">
    <property type="entry name" value="THIOREDOXIN_2"/>
    <property type="match status" value="1"/>
</dbReference>
<evidence type="ECO:0000313" key="8">
    <source>
        <dbReference type="Proteomes" id="UP000249547"/>
    </source>
</evidence>
<evidence type="ECO:0000256" key="5">
    <source>
        <dbReference type="SAM" id="SignalP"/>
    </source>
</evidence>
<dbReference type="GO" id="GO:0016209">
    <property type="term" value="F:antioxidant activity"/>
    <property type="evidence" value="ECO:0007669"/>
    <property type="project" value="InterPro"/>
</dbReference>
<dbReference type="InterPro" id="IPR050553">
    <property type="entry name" value="Thioredoxin_ResA/DsbE_sf"/>
</dbReference>
<dbReference type="EMBL" id="QLLL01000001">
    <property type="protein sequence ID" value="RAJ11108.1"/>
    <property type="molecule type" value="Genomic_DNA"/>
</dbReference>
<keyword evidence="2" id="KW-0201">Cytochrome c-type biogenesis</keyword>
<dbReference type="InterPro" id="IPR036249">
    <property type="entry name" value="Thioredoxin-like_sf"/>
</dbReference>
<evidence type="ECO:0000259" key="6">
    <source>
        <dbReference type="PROSITE" id="PS51352"/>
    </source>
</evidence>
<evidence type="ECO:0000256" key="2">
    <source>
        <dbReference type="ARBA" id="ARBA00022748"/>
    </source>
</evidence>
<dbReference type="InterPro" id="IPR000866">
    <property type="entry name" value="AhpC/TSA"/>
</dbReference>
<dbReference type="Gene3D" id="3.40.30.10">
    <property type="entry name" value="Glutaredoxin"/>
    <property type="match status" value="1"/>
</dbReference>
<feature type="chain" id="PRO_5016319100" evidence="5">
    <location>
        <begin position="21"/>
        <end position="382"/>
    </location>
</feature>
<proteinExistence type="predicted"/>
<dbReference type="GO" id="GO:0017004">
    <property type="term" value="P:cytochrome complex assembly"/>
    <property type="evidence" value="ECO:0007669"/>
    <property type="project" value="UniProtKB-KW"/>
</dbReference>
<dbReference type="InterPro" id="IPR017937">
    <property type="entry name" value="Thioredoxin_CS"/>
</dbReference>
<dbReference type="InterPro" id="IPR025380">
    <property type="entry name" value="DUF4369"/>
</dbReference>
<evidence type="ECO:0000313" key="7">
    <source>
        <dbReference type="EMBL" id="RAJ11108.1"/>
    </source>
</evidence>
<dbReference type="PANTHER" id="PTHR42852:SF6">
    <property type="entry name" value="THIOL:DISULFIDE INTERCHANGE PROTEIN DSBE"/>
    <property type="match status" value="1"/>
</dbReference>
<dbReference type="PANTHER" id="PTHR42852">
    <property type="entry name" value="THIOL:DISULFIDE INTERCHANGE PROTEIN DSBE"/>
    <property type="match status" value="1"/>
</dbReference>
<dbReference type="OrthoDB" id="750178at2"/>
<evidence type="ECO:0000256" key="1">
    <source>
        <dbReference type="ARBA" id="ARBA00004196"/>
    </source>
</evidence>
<comment type="subcellular location">
    <subcellularLocation>
        <location evidence="1">Cell envelope</location>
    </subcellularLocation>
</comment>
<keyword evidence="4" id="KW-0676">Redox-active center</keyword>
<keyword evidence="3" id="KW-1015">Disulfide bond</keyword>
<reference evidence="7 8" key="1">
    <citation type="submission" date="2018-06" db="EMBL/GenBank/DDBJ databases">
        <title>Genomic Encyclopedia of Archaeal and Bacterial Type Strains, Phase II (KMG-II): from individual species to whole genera.</title>
        <authorList>
            <person name="Goeker M."/>
        </authorList>
    </citation>
    <scope>NUCLEOTIDE SEQUENCE [LARGE SCALE GENOMIC DNA]</scope>
    <source>
        <strain evidence="7 8">DSM 23857</strain>
    </source>
</reference>
<feature type="domain" description="Thioredoxin" evidence="6">
    <location>
        <begin position="243"/>
        <end position="382"/>
    </location>
</feature>
<keyword evidence="5" id="KW-0732">Signal</keyword>
<comment type="caution">
    <text evidence="7">The sequence shown here is derived from an EMBL/GenBank/DDBJ whole genome shotgun (WGS) entry which is preliminary data.</text>
</comment>
<sequence length="382" mass="41637">MKRILFAAASILPALAFGQAAIQKSPFTISGKIGQLNAPAKAYIDFMDNGTTVEDSATLVNGEFKFAGQSAGYSYARLALNHDGVGGKSKAVYAGDVIYFYFGKEKITITSKDSLATAVFTGSKVYNDYQAYNKQIGGTIMDLTKAANAAFSALTPEQQKDTVYVNKVNTMFRNSINARNEKQVLFAKANPNSYFGMVALSEGAGGNVDVPRIEPIFKAMAPWLKEMDFGKEVGQRIEAAKTIKLGAKAPGFTQQDVNGKPVSLASLKGKTVLVEFWASWCGPCRAENPNLREQYAVYKDKGFEIIGVSLDDKKDKWQEAIAKDGLPWIHVSDLKGWNNEVGRLYGVRAVPANYLLDKDGNIMAISLRGEELNKKLATIFAN</sequence>
<dbReference type="CDD" id="cd02966">
    <property type="entry name" value="TlpA_like_family"/>
    <property type="match status" value="1"/>
</dbReference>
<dbReference type="Pfam" id="PF00578">
    <property type="entry name" value="AhpC-TSA"/>
    <property type="match status" value="1"/>
</dbReference>
<dbReference type="InterPro" id="IPR013766">
    <property type="entry name" value="Thioredoxin_domain"/>
</dbReference>
<dbReference type="Proteomes" id="UP000249547">
    <property type="component" value="Unassembled WGS sequence"/>
</dbReference>
<name>A0A327R4V3_9BACT</name>
<dbReference type="AlphaFoldDB" id="A0A327R4V3"/>
<dbReference type="Pfam" id="PF14289">
    <property type="entry name" value="DUF4369"/>
    <property type="match status" value="1"/>
</dbReference>
<feature type="signal peptide" evidence="5">
    <location>
        <begin position="1"/>
        <end position="20"/>
    </location>
</feature>
<gene>
    <name evidence="7" type="ORF">LX64_00716</name>
</gene>
<dbReference type="GO" id="GO:0016491">
    <property type="term" value="F:oxidoreductase activity"/>
    <property type="evidence" value="ECO:0007669"/>
    <property type="project" value="InterPro"/>
</dbReference>
<dbReference type="SUPFAM" id="SSF52833">
    <property type="entry name" value="Thioredoxin-like"/>
    <property type="match status" value="1"/>
</dbReference>